<dbReference type="OrthoDB" id="2902722at2759"/>
<evidence type="ECO:0000256" key="1">
    <source>
        <dbReference type="ARBA" id="ARBA00022723"/>
    </source>
</evidence>
<feature type="domain" description="MYND-type" evidence="5">
    <location>
        <begin position="422"/>
        <end position="464"/>
    </location>
</feature>
<evidence type="ECO:0000256" key="4">
    <source>
        <dbReference type="PROSITE-ProRule" id="PRU00134"/>
    </source>
</evidence>
<dbReference type="SUPFAM" id="SSF144232">
    <property type="entry name" value="HIT/MYND zinc finger-like"/>
    <property type="match status" value="1"/>
</dbReference>
<accession>A0A8H6YAD1</accession>
<dbReference type="EMBL" id="JACAZI010000008">
    <property type="protein sequence ID" value="KAF7354455.1"/>
    <property type="molecule type" value="Genomic_DNA"/>
</dbReference>
<keyword evidence="2 4" id="KW-0863">Zinc-finger</keyword>
<protein>
    <recommendedName>
        <fullName evidence="5">MYND-type domain-containing protein</fullName>
    </recommendedName>
</protein>
<keyword evidence="1" id="KW-0479">Metal-binding</keyword>
<comment type="caution">
    <text evidence="6">The sequence shown here is derived from an EMBL/GenBank/DDBJ whole genome shotgun (WGS) entry which is preliminary data.</text>
</comment>
<dbReference type="InterPro" id="IPR002893">
    <property type="entry name" value="Znf_MYND"/>
</dbReference>
<evidence type="ECO:0000313" key="6">
    <source>
        <dbReference type="EMBL" id="KAF7354455.1"/>
    </source>
</evidence>
<reference evidence="6" key="1">
    <citation type="submission" date="2020-05" db="EMBL/GenBank/DDBJ databases">
        <title>Mycena genomes resolve the evolution of fungal bioluminescence.</title>
        <authorList>
            <person name="Tsai I.J."/>
        </authorList>
    </citation>
    <scope>NUCLEOTIDE SEQUENCE</scope>
    <source>
        <strain evidence="6">CCC161011</strain>
    </source>
</reference>
<name>A0A8H6YAD1_9AGAR</name>
<organism evidence="6 7">
    <name type="scientific">Mycena venus</name>
    <dbReference type="NCBI Taxonomy" id="2733690"/>
    <lineage>
        <taxon>Eukaryota</taxon>
        <taxon>Fungi</taxon>
        <taxon>Dikarya</taxon>
        <taxon>Basidiomycota</taxon>
        <taxon>Agaricomycotina</taxon>
        <taxon>Agaricomycetes</taxon>
        <taxon>Agaricomycetidae</taxon>
        <taxon>Agaricales</taxon>
        <taxon>Marasmiineae</taxon>
        <taxon>Mycenaceae</taxon>
        <taxon>Mycena</taxon>
    </lineage>
</organism>
<evidence type="ECO:0000313" key="7">
    <source>
        <dbReference type="Proteomes" id="UP000620124"/>
    </source>
</evidence>
<evidence type="ECO:0000256" key="3">
    <source>
        <dbReference type="ARBA" id="ARBA00022833"/>
    </source>
</evidence>
<dbReference type="Proteomes" id="UP000620124">
    <property type="component" value="Unassembled WGS sequence"/>
</dbReference>
<evidence type="ECO:0000259" key="5">
    <source>
        <dbReference type="PROSITE" id="PS50865"/>
    </source>
</evidence>
<dbReference type="Gene3D" id="6.10.140.2220">
    <property type="match status" value="1"/>
</dbReference>
<keyword evidence="7" id="KW-1185">Reference proteome</keyword>
<dbReference type="PROSITE" id="PS50865">
    <property type="entry name" value="ZF_MYND_2"/>
    <property type="match status" value="1"/>
</dbReference>
<sequence>MIHPALRLSVLYKLPFHAQRTALAAACGSEEDFRAIQRLVRNIPWNDRHKSRLFLPVFYANLDEAKIPIGDGLDDPSIFTAGPVYLAMTSLQEIHSMALLIPLPSGIFSHLWPRLWKWLEFFDSYRLADDEAGPGVGFVKFISLFFAEKSSGTILTSTPGFRRMVARSWIILLQTANPAVACGFDGLTIILESQVVVTSLADVEEIIDGAGGSIDDLASLIVGYVDRIAQDNFGLEGEIFNFIENIETSLGFKRPKGPKDPKIGPLCIALCSTGIVKSLTRMVHSLMRTNGSAYTTHIPHLIPKAVHLLITLFLTASGSRMIPDALRHGLLYVVVSCSAVNQFNDDLTMLVKVLSCSLVSYATLLVLEDSLATVKEFATSSRFLSSTVFKHWKTFTELSAERLALLRKFNETAQKRRKACDNVQCGKIGDRSLFRRCSICKGCYYCSSQCQEADWLAGEHGKFCQPYPCFRLSEMQPVGVRERAFMRTLLNHDYTEMRLAVYTKQAIFMAQNPATPFFTLFQSSRGRFEIMVHPLTIAQLRVLWPDYDDRSLGGLHNDLVRAARSAHRMDLHVLGMSEGLDERFFLVPFRSGNIVRARRAHADRPTAWRT</sequence>
<dbReference type="AlphaFoldDB" id="A0A8H6YAD1"/>
<dbReference type="GO" id="GO:0008270">
    <property type="term" value="F:zinc ion binding"/>
    <property type="evidence" value="ECO:0007669"/>
    <property type="project" value="UniProtKB-KW"/>
</dbReference>
<keyword evidence="3" id="KW-0862">Zinc</keyword>
<gene>
    <name evidence="6" type="ORF">MVEN_01134600</name>
</gene>
<dbReference type="Pfam" id="PF01753">
    <property type="entry name" value="zf-MYND"/>
    <property type="match status" value="1"/>
</dbReference>
<evidence type="ECO:0000256" key="2">
    <source>
        <dbReference type="ARBA" id="ARBA00022771"/>
    </source>
</evidence>
<proteinExistence type="predicted"/>